<dbReference type="EnsemblPlants" id="EMT02489">
    <property type="protein sequence ID" value="EMT02489"/>
    <property type="gene ID" value="F775_05923"/>
</dbReference>
<organism evidence="1">
    <name type="scientific">Aegilops tauschii</name>
    <name type="common">Tausch's goatgrass</name>
    <name type="synonym">Aegilops squarrosa</name>
    <dbReference type="NCBI Taxonomy" id="37682"/>
    <lineage>
        <taxon>Eukaryota</taxon>
        <taxon>Viridiplantae</taxon>
        <taxon>Streptophyta</taxon>
        <taxon>Embryophyta</taxon>
        <taxon>Tracheophyta</taxon>
        <taxon>Spermatophyta</taxon>
        <taxon>Magnoliopsida</taxon>
        <taxon>Liliopsida</taxon>
        <taxon>Poales</taxon>
        <taxon>Poaceae</taxon>
        <taxon>BOP clade</taxon>
        <taxon>Pooideae</taxon>
        <taxon>Triticodae</taxon>
        <taxon>Triticeae</taxon>
        <taxon>Triticinae</taxon>
        <taxon>Aegilops</taxon>
    </lineage>
</organism>
<name>N1QT68_AEGTA</name>
<dbReference type="AlphaFoldDB" id="N1QT68"/>
<evidence type="ECO:0000313" key="1">
    <source>
        <dbReference type="EnsemblPlants" id="EMT02489"/>
    </source>
</evidence>
<accession>N1QT68</accession>
<proteinExistence type="predicted"/>
<reference evidence="1" key="1">
    <citation type="submission" date="2015-06" db="UniProtKB">
        <authorList>
            <consortium name="EnsemblPlants"/>
        </authorList>
    </citation>
    <scope>IDENTIFICATION</scope>
</reference>
<sequence length="87" mass="9871">MPASPLPLPLDVAGLYHHPLSPHHRMRRNEARPWREKLMLMSIQEERRAMEGEACCCNAYLVVLMEKATEMAADQTAALGAEKEKGW</sequence>
<protein>
    <submittedName>
        <fullName evidence="1">Uncharacterized protein</fullName>
    </submittedName>
</protein>